<dbReference type="AlphaFoldDB" id="A0A835YNW7"/>
<dbReference type="PANTHER" id="PTHR14499">
    <property type="entry name" value="POTASSIUM CHANNEL TETRAMERIZATION DOMAIN-CONTAINING"/>
    <property type="match status" value="1"/>
</dbReference>
<evidence type="ECO:0000313" key="2">
    <source>
        <dbReference type="Proteomes" id="UP000664859"/>
    </source>
</evidence>
<comment type="caution">
    <text evidence="1">The sequence shown here is derived from an EMBL/GenBank/DDBJ whole genome shotgun (WGS) entry which is preliminary data.</text>
</comment>
<dbReference type="SUPFAM" id="SSF54695">
    <property type="entry name" value="POZ domain"/>
    <property type="match status" value="1"/>
</dbReference>
<organism evidence="1 2">
    <name type="scientific">Tribonema minus</name>
    <dbReference type="NCBI Taxonomy" id="303371"/>
    <lineage>
        <taxon>Eukaryota</taxon>
        <taxon>Sar</taxon>
        <taxon>Stramenopiles</taxon>
        <taxon>Ochrophyta</taxon>
        <taxon>PX clade</taxon>
        <taxon>Xanthophyceae</taxon>
        <taxon>Tribonematales</taxon>
        <taxon>Tribonemataceae</taxon>
        <taxon>Tribonema</taxon>
    </lineage>
</organism>
<evidence type="ECO:0000313" key="1">
    <source>
        <dbReference type="EMBL" id="KAG5178559.1"/>
    </source>
</evidence>
<accession>A0A835YNW7</accession>
<dbReference type="Gene3D" id="3.30.710.10">
    <property type="entry name" value="Potassium Channel Kv1.1, Chain A"/>
    <property type="match status" value="1"/>
</dbReference>
<dbReference type="InterPro" id="IPR011333">
    <property type="entry name" value="SKP1/BTB/POZ_sf"/>
</dbReference>
<reference evidence="1" key="1">
    <citation type="submission" date="2021-02" db="EMBL/GenBank/DDBJ databases">
        <title>First Annotated Genome of the Yellow-green Alga Tribonema minus.</title>
        <authorList>
            <person name="Mahan K.M."/>
        </authorList>
    </citation>
    <scope>NUCLEOTIDE SEQUENCE</scope>
    <source>
        <strain evidence="1">UTEX B ZZ1240</strain>
    </source>
</reference>
<gene>
    <name evidence="1" type="ORF">JKP88DRAFT_329076</name>
</gene>
<dbReference type="EMBL" id="JAFCMP010000514">
    <property type="protein sequence ID" value="KAG5178559.1"/>
    <property type="molecule type" value="Genomic_DNA"/>
</dbReference>
<evidence type="ECO:0008006" key="3">
    <source>
        <dbReference type="Google" id="ProtNLM"/>
    </source>
</evidence>
<dbReference type="Proteomes" id="UP000664859">
    <property type="component" value="Unassembled WGS sequence"/>
</dbReference>
<name>A0A835YNW7_9STRA</name>
<sequence>MEPDISEDQAAIVECTIRAVQDIAGVLDRKHQILAQRTAELHMRIDDICLPVDSEDYAPPELLTLNVGGAALTVRRSALTHFPDSPLAWMFSGCWDHVLPRDTKHRPFLDLDVSWFKPIVGALHALSRGTEPHEVVVPVAHLAHDDRLGLRACAELLGLTEALRFEGGVAALTAPPPPPPSPLDIHFRKPCVFSSEFRPVPLGVQTIPAAAAPIAAPTKPVVHTPVTMTFSEDMAALAAPAAALARMQQWLAQEVDSIATAERALQKQNDSFALECAFMRRCGADMDSAGERLRAWLQQQLQQRSAPAQQLEHYGSTSGNDTSTDNNDDIVSIAFTDVLGHGALSTRRATFLQFPASPLAAKYAAERWRESLSAEARDDEGRIYEDHDGDCFRRLVNIMRLRALVRRGDCPSGALDACCPKPEATAPMRAMLQYLMVEWGELCSPFARRRDTPELYKA</sequence>
<dbReference type="PANTHER" id="PTHR14499:SF136">
    <property type="entry name" value="GH08630P"/>
    <property type="match status" value="1"/>
</dbReference>
<keyword evidence="2" id="KW-1185">Reference proteome</keyword>
<proteinExistence type="predicted"/>
<protein>
    <recommendedName>
        <fullName evidence="3">Potassium channel tetramerisation-type BTB domain-containing protein</fullName>
    </recommendedName>
</protein>